<keyword evidence="2" id="KW-1185">Reference proteome</keyword>
<proteinExistence type="predicted"/>
<evidence type="ECO:0000313" key="1">
    <source>
        <dbReference type="EMBL" id="WXB01617.1"/>
    </source>
</evidence>
<name>A0ABZ2KZ62_9BACT</name>
<protein>
    <recommendedName>
        <fullName evidence="3">Lipoprotein</fullName>
    </recommendedName>
</protein>
<evidence type="ECO:0000313" key="2">
    <source>
        <dbReference type="Proteomes" id="UP001374803"/>
    </source>
</evidence>
<evidence type="ECO:0008006" key="3">
    <source>
        <dbReference type="Google" id="ProtNLM"/>
    </source>
</evidence>
<dbReference type="RefSeq" id="WP_394831231.1">
    <property type="nucleotide sequence ID" value="NZ_CP089929.1"/>
</dbReference>
<sequence>MSLKVYALGLVALVALGGCRESRRVHLVEHVEAAPSGTPYIPPQCYTKTQDETGRVHNPCFTCHADSAPPNYVADGSLQLAYEFAPPSRVNPWTNLFVDRTAAVAEISDEWITNYVRQDNYRTVARGTAVGWRPDIAFQFDDDGFDRAADGQPTGWRAYAYYPLPGSFWPTNGSFGDALIRLPAAFREHRDGRFDRGVYTVNLAILEALIARHDVPIAPSDEGALGQDLDGDGTLGEARVVRYRWKPGGGGMAWVGRAAVLQGEGSVHLAAGLFPEGTEFAHSLRYLDVENGRVRMAPRMKELRYMVKRRWMTYGEFEQQAAAEASEKTQSPHKTRAMVADGEGGIGSGAGWRLQGFIEDAGGALRTQTVEEHAFCIGCHSGIGVTDDSVISFGRKLPAASFQRGWFHPTQRGLEGLHEPTRADGRGEYTSYLEWNGAGDELRANDEVLTRFFDGNGQLEPAMAARASSDVSVLLLPSSARALRLDKAYRVIVHEQSFARGRDATVAPALHVHRALPEGDPPTGIAEARLDRRRTARAGK</sequence>
<dbReference type="EMBL" id="CP089983">
    <property type="protein sequence ID" value="WXB01617.1"/>
    <property type="molecule type" value="Genomic_DNA"/>
</dbReference>
<gene>
    <name evidence="1" type="ORF">LVJ94_32440</name>
</gene>
<dbReference type="Proteomes" id="UP001374803">
    <property type="component" value="Chromosome"/>
</dbReference>
<accession>A0ABZ2KZ62</accession>
<reference evidence="1" key="1">
    <citation type="submission" date="2021-12" db="EMBL/GenBank/DDBJ databases">
        <title>Discovery of the Pendulisporaceae a myxobacterial family with distinct sporulation behavior and unique specialized metabolism.</title>
        <authorList>
            <person name="Garcia R."/>
            <person name="Popoff A."/>
            <person name="Bader C.D."/>
            <person name="Loehr J."/>
            <person name="Walesch S."/>
            <person name="Walt C."/>
            <person name="Boldt J."/>
            <person name="Bunk B."/>
            <person name="Haeckl F.J.F.P.J."/>
            <person name="Gunesch A.P."/>
            <person name="Birkelbach J."/>
            <person name="Nuebel U."/>
            <person name="Pietschmann T."/>
            <person name="Bach T."/>
            <person name="Mueller R."/>
        </authorList>
    </citation>
    <scope>NUCLEOTIDE SEQUENCE</scope>
    <source>
        <strain evidence="1">MSr11367</strain>
    </source>
</reference>
<organism evidence="1 2">
    <name type="scientific">Pendulispora rubella</name>
    <dbReference type="NCBI Taxonomy" id="2741070"/>
    <lineage>
        <taxon>Bacteria</taxon>
        <taxon>Pseudomonadati</taxon>
        <taxon>Myxococcota</taxon>
        <taxon>Myxococcia</taxon>
        <taxon>Myxococcales</taxon>
        <taxon>Sorangiineae</taxon>
        <taxon>Pendulisporaceae</taxon>
        <taxon>Pendulispora</taxon>
    </lineage>
</organism>
<dbReference type="PROSITE" id="PS51257">
    <property type="entry name" value="PROKAR_LIPOPROTEIN"/>
    <property type="match status" value="1"/>
</dbReference>